<feature type="domain" description="RNB" evidence="2">
    <location>
        <begin position="458"/>
        <end position="811"/>
    </location>
</feature>
<dbReference type="SUPFAM" id="SSF50249">
    <property type="entry name" value="Nucleic acid-binding proteins"/>
    <property type="match status" value="1"/>
</dbReference>
<dbReference type="InterPro" id="IPR001900">
    <property type="entry name" value="RNase_II/R"/>
</dbReference>
<dbReference type="GO" id="GO:0000175">
    <property type="term" value="F:3'-5'-RNA exonuclease activity"/>
    <property type="evidence" value="ECO:0007669"/>
    <property type="project" value="TreeGrafter"/>
</dbReference>
<gene>
    <name evidence="3" type="ORF">JR316_004491</name>
</gene>
<dbReference type="GO" id="GO:0006402">
    <property type="term" value="P:mRNA catabolic process"/>
    <property type="evidence" value="ECO:0007669"/>
    <property type="project" value="TreeGrafter"/>
</dbReference>
<dbReference type="EMBL" id="JAFIQS010000004">
    <property type="protein sequence ID" value="KAG5170107.1"/>
    <property type="molecule type" value="Genomic_DNA"/>
</dbReference>
<sequence length="947" mass="106970">MHRCLRSSLSHFSKTPGGATFGHARRSASSVNAPSSMQAGPSKHSPKTLPKPERPKEQVGVAKNTKNDIVKLYDMKRSLDPALEESGQLAQIIAEGEDEDSSEMAFLPGTFVEIRKNDLSAYGIVLGEVIEEHRYGVYTLTTKGMIISHFRADVYFAFPNVISASLAERCDFSNPTVTTENNSARVEALKKLRVLVAEVEKYSAGMLQRPMNVYVEVMSNDKTKWSTTTVSHVANLLYERPSFMDFYMTHKMLMDQPLYYIAKPGYLKNQAFAVRPRQQVEEIETVTRYIYDHRISRSDQQTHFKRFVSKASKVVKEFERRRDSGPISQEKIEVEWDVEDRIFINFLIRSLQPHRSNQLDPYTMGRTEIVRAIFQPTEPVNDDMTHQLLIKLGIFAPWHDLHEFVPFLNPWGDLYSNKHTIETEANEILKLSHASTATTGSVLGPMDLIPSDPLESVRHDFGNARVFVIDDLTAQELDDGFSVERIPSEPDNCWIHVHIADPASVIHPNHALVKLARQRGSSYYLAHKTIPLFPVALVHDPKYSLSLQSRDGESTRVLTFSTKVDKDGNILDYKVRGGLIRNVKKISYDEVDMAIGHGLVKRSLPFGGTIPSISVPTSLDEADLADIKLAQQVAQGQIRRRMKKDVFIYDDHSAHVRWDSTIPPNIVSPTLGSNLYHGYPDMTYEVYTIEEYESGSRLIIAEMMKLANRTASRVVRDHNLPVLRRTMDPPIFSNPESKQEIMDLRSPSGHVLMQEVAKRVDLNPVGMFCLEPKQHYALGIEEGDGYARATSPLRRFEDIVCHWQLHHILLGSQSPRAPFSVADIEAILGDTEMAFQQQKVVNKSIKLFYSLMYIKRFADDVAKGIRDPGPVDPLASMSAWTKNTPRVVTNTSQMSLSVNVPHLGVTAQVDDLPFSMRNLPVGSELRVKFKSIDLGIKRTKMVVSLEQ</sequence>
<dbReference type="AlphaFoldDB" id="A0A8H7XZQ6"/>
<dbReference type="GO" id="GO:0003723">
    <property type="term" value="F:RNA binding"/>
    <property type="evidence" value="ECO:0007669"/>
    <property type="project" value="InterPro"/>
</dbReference>
<organism evidence="3">
    <name type="scientific">Psilocybe cubensis</name>
    <name type="common">Psychedelic mushroom</name>
    <name type="synonym">Stropharia cubensis</name>
    <dbReference type="NCBI Taxonomy" id="181762"/>
    <lineage>
        <taxon>Eukaryota</taxon>
        <taxon>Fungi</taxon>
        <taxon>Dikarya</taxon>
        <taxon>Basidiomycota</taxon>
        <taxon>Agaricomycotina</taxon>
        <taxon>Agaricomycetes</taxon>
        <taxon>Agaricomycetidae</taxon>
        <taxon>Agaricales</taxon>
        <taxon>Agaricineae</taxon>
        <taxon>Strophariaceae</taxon>
        <taxon>Psilocybe</taxon>
    </lineage>
</organism>
<protein>
    <recommendedName>
        <fullName evidence="2">RNB domain-containing protein</fullName>
    </recommendedName>
</protein>
<reference evidence="3" key="1">
    <citation type="submission" date="2021-02" db="EMBL/GenBank/DDBJ databases">
        <title>Psilocybe cubensis genome.</title>
        <authorList>
            <person name="Mckernan K.J."/>
            <person name="Crawford S."/>
            <person name="Trippe A."/>
            <person name="Kane L.T."/>
            <person name="Mclaughlin S."/>
        </authorList>
    </citation>
    <scope>NUCLEOTIDE SEQUENCE [LARGE SCALE GENOMIC DNA]</scope>
    <source>
        <strain evidence="3">MGC-MH-2018</strain>
    </source>
</reference>
<dbReference type="GO" id="GO:0000932">
    <property type="term" value="C:P-body"/>
    <property type="evidence" value="ECO:0007669"/>
    <property type="project" value="TreeGrafter"/>
</dbReference>
<accession>A0A8H7XZQ6</accession>
<name>A0A8H7XZQ6_PSICU</name>
<dbReference type="Pfam" id="PF00773">
    <property type="entry name" value="RNB"/>
    <property type="match status" value="1"/>
</dbReference>
<proteinExistence type="predicted"/>
<dbReference type="InterPro" id="IPR050180">
    <property type="entry name" value="RNR_Ribonuclease"/>
</dbReference>
<dbReference type="OrthoDB" id="2285229at2759"/>
<dbReference type="SMART" id="SM00955">
    <property type="entry name" value="RNB"/>
    <property type="match status" value="1"/>
</dbReference>
<dbReference type="InterPro" id="IPR012340">
    <property type="entry name" value="NA-bd_OB-fold"/>
</dbReference>
<evidence type="ECO:0000259" key="2">
    <source>
        <dbReference type="SMART" id="SM00955"/>
    </source>
</evidence>
<evidence type="ECO:0000313" key="3">
    <source>
        <dbReference type="EMBL" id="KAG5170107.1"/>
    </source>
</evidence>
<comment type="caution">
    <text evidence="3">The sequence shown here is derived from an EMBL/GenBank/DDBJ whole genome shotgun (WGS) entry which is preliminary data.</text>
</comment>
<dbReference type="PANTHER" id="PTHR23355:SF65">
    <property type="entry name" value="EXORIBONUCLEASE CYT-4, PUTATIVE (AFU_ORTHOLOGUE AFUA_7G01550)-RELATED"/>
    <property type="match status" value="1"/>
</dbReference>
<feature type="region of interest" description="Disordered" evidence="1">
    <location>
        <begin position="1"/>
        <end position="62"/>
    </location>
</feature>
<feature type="compositionally biased region" description="Polar residues" evidence="1">
    <location>
        <begin position="27"/>
        <end position="39"/>
    </location>
</feature>
<evidence type="ECO:0000256" key="1">
    <source>
        <dbReference type="SAM" id="MobiDB-lite"/>
    </source>
</evidence>
<dbReference type="PANTHER" id="PTHR23355">
    <property type="entry name" value="RIBONUCLEASE"/>
    <property type="match status" value="1"/>
</dbReference>